<dbReference type="Proteomes" id="UP001187192">
    <property type="component" value="Unassembled WGS sequence"/>
</dbReference>
<comment type="caution">
    <text evidence="3">The sequence shown here is derived from an EMBL/GenBank/DDBJ whole genome shotgun (WGS) entry which is preliminary data.</text>
</comment>
<reference evidence="3" key="1">
    <citation type="submission" date="2023-07" db="EMBL/GenBank/DDBJ databases">
        <title>draft genome sequence of fig (Ficus carica).</title>
        <authorList>
            <person name="Takahashi T."/>
            <person name="Nishimura K."/>
        </authorList>
    </citation>
    <scope>NUCLEOTIDE SEQUENCE</scope>
</reference>
<dbReference type="PROSITE" id="PS50158">
    <property type="entry name" value="ZF_CCHC"/>
    <property type="match status" value="1"/>
</dbReference>
<keyword evidence="4" id="KW-1185">Reference proteome</keyword>
<proteinExistence type="predicted"/>
<dbReference type="AlphaFoldDB" id="A0AA88A681"/>
<dbReference type="InterPro" id="IPR036875">
    <property type="entry name" value="Znf_CCHC_sf"/>
</dbReference>
<name>A0AA88A681_FICCA</name>
<dbReference type="InterPro" id="IPR001878">
    <property type="entry name" value="Znf_CCHC"/>
</dbReference>
<keyword evidence="1" id="KW-0479">Metal-binding</keyword>
<organism evidence="3 4">
    <name type="scientific">Ficus carica</name>
    <name type="common">Common fig</name>
    <dbReference type="NCBI Taxonomy" id="3494"/>
    <lineage>
        <taxon>Eukaryota</taxon>
        <taxon>Viridiplantae</taxon>
        <taxon>Streptophyta</taxon>
        <taxon>Embryophyta</taxon>
        <taxon>Tracheophyta</taxon>
        <taxon>Spermatophyta</taxon>
        <taxon>Magnoliopsida</taxon>
        <taxon>eudicotyledons</taxon>
        <taxon>Gunneridae</taxon>
        <taxon>Pentapetalae</taxon>
        <taxon>rosids</taxon>
        <taxon>fabids</taxon>
        <taxon>Rosales</taxon>
        <taxon>Moraceae</taxon>
        <taxon>Ficeae</taxon>
        <taxon>Ficus</taxon>
    </lineage>
</organism>
<keyword evidence="1" id="KW-0862">Zinc</keyword>
<accession>A0AA88A681</accession>
<sequence length="147" mass="16386">MLPMDEDTKISYHLSILNGIIFKLEAIRVKIDDANKTLRFIWSLPPSNEHIKPVLIYGKKTVNFVEVIGKLLYDERRLKSVGNALAENSVLVASNGKKKNLMKNVICWGCGQYGHLKKNCRGGADAVESSRSEANSVSFFMGDDNVV</sequence>
<protein>
    <recommendedName>
        <fullName evidence="2">CCHC-type domain-containing protein</fullName>
    </recommendedName>
</protein>
<keyword evidence="1" id="KW-0863">Zinc-finger</keyword>
<dbReference type="GO" id="GO:0003676">
    <property type="term" value="F:nucleic acid binding"/>
    <property type="evidence" value="ECO:0007669"/>
    <property type="project" value="InterPro"/>
</dbReference>
<dbReference type="EMBL" id="BTGU01000020">
    <property type="protein sequence ID" value="GMN45337.1"/>
    <property type="molecule type" value="Genomic_DNA"/>
</dbReference>
<feature type="domain" description="CCHC-type" evidence="2">
    <location>
        <begin position="107"/>
        <end position="121"/>
    </location>
</feature>
<dbReference type="SUPFAM" id="SSF57756">
    <property type="entry name" value="Retrovirus zinc finger-like domains"/>
    <property type="match status" value="1"/>
</dbReference>
<gene>
    <name evidence="3" type="ORF">TIFTF001_014528</name>
</gene>
<dbReference type="GO" id="GO:0008270">
    <property type="term" value="F:zinc ion binding"/>
    <property type="evidence" value="ECO:0007669"/>
    <property type="project" value="UniProtKB-KW"/>
</dbReference>
<evidence type="ECO:0000313" key="4">
    <source>
        <dbReference type="Proteomes" id="UP001187192"/>
    </source>
</evidence>
<evidence type="ECO:0000259" key="2">
    <source>
        <dbReference type="PROSITE" id="PS50158"/>
    </source>
</evidence>
<evidence type="ECO:0000256" key="1">
    <source>
        <dbReference type="PROSITE-ProRule" id="PRU00047"/>
    </source>
</evidence>
<evidence type="ECO:0000313" key="3">
    <source>
        <dbReference type="EMBL" id="GMN45337.1"/>
    </source>
</evidence>